<dbReference type="Pfam" id="PF05050">
    <property type="entry name" value="Methyltransf_21"/>
    <property type="match status" value="1"/>
</dbReference>
<accession>A0A6G7VEU8</accession>
<dbReference type="GO" id="GO:0005737">
    <property type="term" value="C:cytoplasm"/>
    <property type="evidence" value="ECO:0007669"/>
    <property type="project" value="GOC"/>
</dbReference>
<dbReference type="PANTHER" id="PTHR34009">
    <property type="entry name" value="PROTEIN STAR"/>
    <property type="match status" value="1"/>
</dbReference>
<keyword evidence="2" id="KW-0808">Transferase</keyword>
<dbReference type="EMBL" id="CP048029">
    <property type="protein sequence ID" value="QIK38603.1"/>
    <property type="molecule type" value="Genomic_DNA"/>
</dbReference>
<reference evidence="3" key="1">
    <citation type="submission" date="2020-01" db="EMBL/GenBank/DDBJ databases">
        <title>Caldichromatium gen. nov., sp. nov., a thermophilic purple sulfur bacterium member of the family Chromatiaceae isolated from Nakabusa hot spring, Japan.</title>
        <authorList>
            <person name="Saini M.K."/>
            <person name="Hanada S."/>
            <person name="Tank M."/>
        </authorList>
    </citation>
    <scope>NUCLEOTIDE SEQUENCE [LARGE SCALE GENOMIC DNA]</scope>
    <source>
        <strain evidence="3">No.7</strain>
    </source>
</reference>
<keyword evidence="2" id="KW-0489">Methyltransferase</keyword>
<dbReference type="PANTHER" id="PTHR34009:SF2">
    <property type="entry name" value="PROTEIN STAR"/>
    <property type="match status" value="1"/>
</dbReference>
<dbReference type="NCBIfam" id="TIGR01444">
    <property type="entry name" value="fkbM_fam"/>
    <property type="match status" value="1"/>
</dbReference>
<dbReference type="GO" id="GO:0008168">
    <property type="term" value="F:methyltransferase activity"/>
    <property type="evidence" value="ECO:0007669"/>
    <property type="project" value="UniProtKB-KW"/>
</dbReference>
<evidence type="ECO:0000313" key="3">
    <source>
        <dbReference type="Proteomes" id="UP000502699"/>
    </source>
</evidence>
<dbReference type="GO" id="GO:0006888">
    <property type="term" value="P:endoplasmic reticulum to Golgi vesicle-mediated transport"/>
    <property type="evidence" value="ECO:0007669"/>
    <property type="project" value="TreeGrafter"/>
</dbReference>
<evidence type="ECO:0000313" key="2">
    <source>
        <dbReference type="EMBL" id="QIK38603.1"/>
    </source>
</evidence>
<dbReference type="Proteomes" id="UP000502699">
    <property type="component" value="Chromosome"/>
</dbReference>
<dbReference type="AlphaFoldDB" id="A0A6G7VEU8"/>
<dbReference type="GO" id="GO:0016197">
    <property type="term" value="P:endosomal transport"/>
    <property type="evidence" value="ECO:0007669"/>
    <property type="project" value="TreeGrafter"/>
</dbReference>
<dbReference type="InterPro" id="IPR053202">
    <property type="entry name" value="EGF_Rcpt_Signaling_Reg"/>
</dbReference>
<dbReference type="SUPFAM" id="SSF53335">
    <property type="entry name" value="S-adenosyl-L-methionine-dependent methyltransferases"/>
    <property type="match status" value="1"/>
</dbReference>
<organism evidence="2 3">
    <name type="scientific">Caldichromatium japonicum</name>
    <dbReference type="NCBI Taxonomy" id="2699430"/>
    <lineage>
        <taxon>Bacteria</taxon>
        <taxon>Pseudomonadati</taxon>
        <taxon>Pseudomonadota</taxon>
        <taxon>Gammaproteobacteria</taxon>
        <taxon>Chromatiales</taxon>
        <taxon>Chromatiaceae</taxon>
        <taxon>Caldichromatium</taxon>
    </lineage>
</organism>
<dbReference type="KEGG" id="cjap:GWK36_12120"/>
<proteinExistence type="predicted"/>
<feature type="domain" description="Methyltransferase FkbM" evidence="1">
    <location>
        <begin position="29"/>
        <end position="191"/>
    </location>
</feature>
<name>A0A6G7VEU8_9GAMM</name>
<gene>
    <name evidence="2" type="ORF">GWK36_12120</name>
</gene>
<dbReference type="GO" id="GO:0032259">
    <property type="term" value="P:methylation"/>
    <property type="evidence" value="ECO:0007669"/>
    <property type="project" value="UniProtKB-KW"/>
</dbReference>
<dbReference type="RefSeq" id="WP_166271443.1">
    <property type="nucleotide sequence ID" value="NZ_CP048029.1"/>
</dbReference>
<dbReference type="Gene3D" id="3.40.50.150">
    <property type="entry name" value="Vaccinia Virus protein VP39"/>
    <property type="match status" value="1"/>
</dbReference>
<keyword evidence="3" id="KW-1185">Reference proteome</keyword>
<protein>
    <submittedName>
        <fullName evidence="2">FkbM family methyltransferase</fullName>
    </submittedName>
</protein>
<dbReference type="InterPro" id="IPR029063">
    <property type="entry name" value="SAM-dependent_MTases_sf"/>
</dbReference>
<evidence type="ECO:0000259" key="1">
    <source>
        <dbReference type="Pfam" id="PF05050"/>
    </source>
</evidence>
<dbReference type="InterPro" id="IPR006342">
    <property type="entry name" value="FkbM_mtfrase"/>
</dbReference>
<dbReference type="GO" id="GO:0005886">
    <property type="term" value="C:plasma membrane"/>
    <property type="evidence" value="ECO:0007669"/>
    <property type="project" value="TreeGrafter"/>
</dbReference>
<sequence>MKYYSQHGQDQYLHKTLFPNRRDGFFIEFGALDGLLDSNTLFFEQQLGWSGILIEPNPDAFALLKRHRPACQLENIAISDENGMLPFIKIAGNFYGWSGLECNLEPQHRQRIEQYIQPQEIHRIMVEVHDLYWLVDKYGLTHVDLISIDTEGTEERIMRAFPWQRLTVSVFCIENNFDNYNISDLMANHGYIKTARIGTDDIFVHRSLMPSGR</sequence>